<sequence>MSLEMEMQLIRCQALDRLRAEYPGWSIRWDGWWTAVRKDRRTLTDTELSAGMAMTLMEDTLHDLREALEQQEGLVP</sequence>
<organism evidence="1 2">
    <name type="scientific">Micromonospora harpali</name>
    <dbReference type="NCBI Taxonomy" id="1490225"/>
    <lineage>
        <taxon>Bacteria</taxon>
        <taxon>Bacillati</taxon>
        <taxon>Actinomycetota</taxon>
        <taxon>Actinomycetes</taxon>
        <taxon>Micromonosporales</taxon>
        <taxon>Micromonosporaceae</taxon>
        <taxon>Micromonospora</taxon>
    </lineage>
</organism>
<evidence type="ECO:0000313" key="2">
    <source>
        <dbReference type="Proteomes" id="UP001596207"/>
    </source>
</evidence>
<name>A0ABW1I127_9ACTN</name>
<dbReference type="EMBL" id="JBHSQQ010000836">
    <property type="protein sequence ID" value="MFC5946518.1"/>
    <property type="molecule type" value="Genomic_DNA"/>
</dbReference>
<proteinExistence type="predicted"/>
<protein>
    <submittedName>
        <fullName evidence="1">Uncharacterized protein</fullName>
    </submittedName>
</protein>
<dbReference type="RefSeq" id="WP_344235535.1">
    <property type="nucleotide sequence ID" value="NZ_JBHSQQ010000836.1"/>
</dbReference>
<evidence type="ECO:0000313" key="1">
    <source>
        <dbReference type="EMBL" id="MFC5946518.1"/>
    </source>
</evidence>
<dbReference type="Proteomes" id="UP001596207">
    <property type="component" value="Unassembled WGS sequence"/>
</dbReference>
<comment type="caution">
    <text evidence="1">The sequence shown here is derived from an EMBL/GenBank/DDBJ whole genome shotgun (WGS) entry which is preliminary data.</text>
</comment>
<reference evidence="2" key="1">
    <citation type="journal article" date="2019" name="Int. J. Syst. Evol. Microbiol.">
        <title>The Global Catalogue of Microorganisms (GCM) 10K type strain sequencing project: providing services to taxonomists for standard genome sequencing and annotation.</title>
        <authorList>
            <consortium name="The Broad Institute Genomics Platform"/>
            <consortium name="The Broad Institute Genome Sequencing Center for Infectious Disease"/>
            <person name="Wu L."/>
            <person name="Ma J."/>
        </authorList>
    </citation>
    <scope>NUCLEOTIDE SEQUENCE [LARGE SCALE GENOMIC DNA]</scope>
    <source>
        <strain evidence="2">CGMCC 4.7173</strain>
    </source>
</reference>
<accession>A0ABW1I127</accession>
<keyword evidence="2" id="KW-1185">Reference proteome</keyword>
<gene>
    <name evidence="1" type="ORF">ACFPZ4_34615</name>
</gene>